<evidence type="ECO:0000313" key="2">
    <source>
        <dbReference type="Proteomes" id="UP000887116"/>
    </source>
</evidence>
<dbReference type="SUPFAM" id="SSF56672">
    <property type="entry name" value="DNA/RNA polymerases"/>
    <property type="match status" value="1"/>
</dbReference>
<dbReference type="Proteomes" id="UP000887116">
    <property type="component" value="Unassembled WGS sequence"/>
</dbReference>
<sequence>MVICKGMTVSEVSSIPELSSDHNPVLFEVSLDNFTSPALSTRAFPNWSKFQTILTSTLPGNPKISNTNDIDNAIQNFNSIFKNAFNNSSTFKSINKPLSCIPSVIREKIKIKNRLCKDWQDSKYPPYKTQLNKLQKDVKKDLKNFHSAQWDKTLSEVSSDDDSLFKIVKTHSNKNNTLHIPPIVGPMGLHYSTEDKVNLFADYLENSFQENPEPYDDDFIERVEEKVENFMHRNSRRHTAPLTSPQEIMEIILNSPNKKAPGKDGIKNIALKSLPLNAITYIKKIFNRSLQFNYFPTDWKHAQVTVIPKKGKETKFEKNYRPISLISSLAKILKNFTHHCDRNHIIPDKQHGFRLQTSTQHQLLRVSYKIIFQLT</sequence>
<proteinExistence type="predicted"/>
<dbReference type="EMBL" id="BMAO01010650">
    <property type="protein sequence ID" value="GFQ68557.1"/>
    <property type="molecule type" value="Genomic_DNA"/>
</dbReference>
<keyword evidence="1" id="KW-0808">Transferase</keyword>
<organism evidence="1 2">
    <name type="scientific">Trichonephila clavata</name>
    <name type="common">Joro spider</name>
    <name type="synonym">Nephila clavata</name>
    <dbReference type="NCBI Taxonomy" id="2740835"/>
    <lineage>
        <taxon>Eukaryota</taxon>
        <taxon>Metazoa</taxon>
        <taxon>Ecdysozoa</taxon>
        <taxon>Arthropoda</taxon>
        <taxon>Chelicerata</taxon>
        <taxon>Arachnida</taxon>
        <taxon>Araneae</taxon>
        <taxon>Araneomorphae</taxon>
        <taxon>Entelegynae</taxon>
        <taxon>Araneoidea</taxon>
        <taxon>Nephilidae</taxon>
        <taxon>Trichonephila</taxon>
    </lineage>
</organism>
<reference evidence="1" key="1">
    <citation type="submission" date="2020-07" db="EMBL/GenBank/DDBJ databases">
        <title>Multicomponent nature underlies the extraordinary mechanical properties of spider dragline silk.</title>
        <authorList>
            <person name="Kono N."/>
            <person name="Nakamura H."/>
            <person name="Mori M."/>
            <person name="Yoshida Y."/>
            <person name="Ohtoshi R."/>
            <person name="Malay A.D."/>
            <person name="Moran D.A.P."/>
            <person name="Tomita M."/>
            <person name="Numata K."/>
            <person name="Arakawa K."/>
        </authorList>
    </citation>
    <scope>NUCLEOTIDE SEQUENCE</scope>
</reference>
<dbReference type="PANTHER" id="PTHR19446">
    <property type="entry name" value="REVERSE TRANSCRIPTASES"/>
    <property type="match status" value="1"/>
</dbReference>
<accession>A0A8X6F2U0</accession>
<dbReference type="OrthoDB" id="6437002at2759"/>
<evidence type="ECO:0000313" key="1">
    <source>
        <dbReference type="EMBL" id="GFQ68557.1"/>
    </source>
</evidence>
<comment type="caution">
    <text evidence="1">The sequence shown here is derived from an EMBL/GenBank/DDBJ whole genome shotgun (WGS) entry which is preliminary data.</text>
</comment>
<dbReference type="GO" id="GO:0003964">
    <property type="term" value="F:RNA-directed DNA polymerase activity"/>
    <property type="evidence" value="ECO:0007669"/>
    <property type="project" value="UniProtKB-KW"/>
</dbReference>
<protein>
    <submittedName>
        <fullName evidence="1">RNA-directed DNA polymerase from mobile element jockey</fullName>
    </submittedName>
</protein>
<keyword evidence="1" id="KW-0695">RNA-directed DNA polymerase</keyword>
<dbReference type="InterPro" id="IPR043502">
    <property type="entry name" value="DNA/RNA_pol_sf"/>
</dbReference>
<name>A0A8X6F2U0_TRICU</name>
<keyword evidence="1" id="KW-0548">Nucleotidyltransferase</keyword>
<gene>
    <name evidence="1" type="primary">pol_2892</name>
    <name evidence="1" type="ORF">TNCT_104341</name>
</gene>
<dbReference type="AlphaFoldDB" id="A0A8X6F2U0"/>
<keyword evidence="2" id="KW-1185">Reference proteome</keyword>